<dbReference type="RefSeq" id="WP_006166255.1">
    <property type="nucleotide sequence ID" value="NZ_AOIN01000035.1"/>
</dbReference>
<name>M0AZL0_9EURY</name>
<dbReference type="PROSITE" id="PS51257">
    <property type="entry name" value="PROKAR_LIPOPROTEIN"/>
    <property type="match status" value="1"/>
</dbReference>
<accession>M0AZL0</accession>
<keyword evidence="2" id="KW-1185">Reference proteome</keyword>
<dbReference type="STRING" id="1227492.C482_04406"/>
<reference evidence="1 2" key="1">
    <citation type="journal article" date="2014" name="PLoS Genet.">
        <title>Phylogenetically driven sequencing of extremely halophilic archaea reveals strategies for static and dynamic osmo-response.</title>
        <authorList>
            <person name="Becker E.A."/>
            <person name="Seitzer P.M."/>
            <person name="Tritt A."/>
            <person name="Larsen D."/>
            <person name="Krusor M."/>
            <person name="Yao A.I."/>
            <person name="Wu D."/>
            <person name="Madern D."/>
            <person name="Eisen J.A."/>
            <person name="Darling A.E."/>
            <person name="Facciotti M.T."/>
        </authorList>
    </citation>
    <scope>NUCLEOTIDE SEQUENCE [LARGE SCALE GENOMIC DNA]</scope>
    <source>
        <strain evidence="1 2">JCM 10990</strain>
    </source>
</reference>
<dbReference type="EMBL" id="AOIN01000035">
    <property type="protein sequence ID" value="ELZ02874.1"/>
    <property type="molecule type" value="Genomic_DNA"/>
</dbReference>
<organism evidence="1 2">
    <name type="scientific">Natrialba chahannaoensis JCM 10990</name>
    <dbReference type="NCBI Taxonomy" id="1227492"/>
    <lineage>
        <taxon>Archaea</taxon>
        <taxon>Methanobacteriati</taxon>
        <taxon>Methanobacteriota</taxon>
        <taxon>Stenosarchaea group</taxon>
        <taxon>Halobacteria</taxon>
        <taxon>Halobacteriales</taxon>
        <taxon>Natrialbaceae</taxon>
        <taxon>Natrialba</taxon>
    </lineage>
</organism>
<comment type="caution">
    <text evidence="1">The sequence shown here is derived from an EMBL/GenBank/DDBJ whole genome shotgun (WGS) entry which is preliminary data.</text>
</comment>
<sequence length="221" mass="23982">MNVTRRHLLAAGATGTTAALAGCAGILDETLTSRPATVPEAVRSETGYDERTVEELIVERTVGRFGIDRSIEVTNWYAEYDRAVPLDGLGLGLGRAQAAVASVLTTPQISFLGRTFNPVGELSTAELIELIQDRYEELEDVDHRDATTVSVLGTETTVDRYLAQARLIDAGTTLEVYLQITEPIAHGDDFVICVAVYPQLLGMELESASVRTLFEGVNHEN</sequence>
<gene>
    <name evidence="1" type="ORF">C482_04406</name>
</gene>
<protein>
    <recommendedName>
        <fullName evidence="3">Lipoprotein</fullName>
    </recommendedName>
</protein>
<dbReference type="InterPro" id="IPR045396">
    <property type="entry name" value="DUF6517"/>
</dbReference>
<evidence type="ECO:0000313" key="1">
    <source>
        <dbReference type="EMBL" id="ELZ02874.1"/>
    </source>
</evidence>
<dbReference type="PROSITE" id="PS51318">
    <property type="entry name" value="TAT"/>
    <property type="match status" value="1"/>
</dbReference>
<dbReference type="Pfam" id="PF20127">
    <property type="entry name" value="DUF6517"/>
    <property type="match status" value="1"/>
</dbReference>
<dbReference type="PATRIC" id="fig|1227492.4.peg.845"/>
<dbReference type="Proteomes" id="UP000011693">
    <property type="component" value="Unassembled WGS sequence"/>
</dbReference>
<evidence type="ECO:0008006" key="3">
    <source>
        <dbReference type="Google" id="ProtNLM"/>
    </source>
</evidence>
<evidence type="ECO:0000313" key="2">
    <source>
        <dbReference type="Proteomes" id="UP000011693"/>
    </source>
</evidence>
<dbReference type="AlphaFoldDB" id="M0AZL0"/>
<proteinExistence type="predicted"/>
<dbReference type="OrthoDB" id="205286at2157"/>
<dbReference type="InterPro" id="IPR006311">
    <property type="entry name" value="TAT_signal"/>
</dbReference>